<reference evidence="1 2" key="1">
    <citation type="submission" date="2015-11" db="EMBL/GenBank/DDBJ databases">
        <title>Genomic analysis of 38 Legionella species identifies large and diverse effector repertoires.</title>
        <authorList>
            <person name="Burstein D."/>
            <person name="Amaro F."/>
            <person name="Zusman T."/>
            <person name="Lifshitz Z."/>
            <person name="Cohen O."/>
            <person name="Gilbert J.A."/>
            <person name="Pupko T."/>
            <person name="Shuman H.A."/>
            <person name="Segal G."/>
        </authorList>
    </citation>
    <scope>NUCLEOTIDE SEQUENCE [LARGE SCALE GENOMIC DNA]</scope>
    <source>
        <strain evidence="1 2">WA-270A-C2</strain>
    </source>
</reference>
<gene>
    <name evidence="1" type="ORF">Lrub_0619</name>
</gene>
<comment type="caution">
    <text evidence="1">The sequence shown here is derived from an EMBL/GenBank/DDBJ whole genome shotgun (WGS) entry which is preliminary data.</text>
</comment>
<protein>
    <submittedName>
        <fullName evidence="1">Uncharacterized protein</fullName>
    </submittedName>
</protein>
<dbReference type="EMBL" id="LNYT01000006">
    <property type="protein sequence ID" value="KTD49520.1"/>
    <property type="molecule type" value="Genomic_DNA"/>
</dbReference>
<sequence length="223" mass="24896">MSKNIAIELAENISTGCVQTALDTKSMEHTFLKMLEREESAILIKIAHHFTKIDQLTIAIDPTSDTVERLSLGQSQDTLLYQKGTLYIAGQHDGDMEKNRIITQGFFLHGIILFIADVVFNNDFSSLKGLEECQSEGVDEPDQFLSNAAQLIWTGKSADCSPKIIGFYQNQFIPACEEHLKRLKNQSPINKTESTSITHFSIFNSGINEKEPDTLNPKSELTA</sequence>
<dbReference type="OrthoDB" id="9889414at2"/>
<organism evidence="1 2">
    <name type="scientific">Legionella rubrilucens</name>
    <dbReference type="NCBI Taxonomy" id="458"/>
    <lineage>
        <taxon>Bacteria</taxon>
        <taxon>Pseudomonadati</taxon>
        <taxon>Pseudomonadota</taxon>
        <taxon>Gammaproteobacteria</taxon>
        <taxon>Legionellales</taxon>
        <taxon>Legionellaceae</taxon>
        <taxon>Legionella</taxon>
    </lineage>
</organism>
<dbReference type="Proteomes" id="UP000054608">
    <property type="component" value="Unassembled WGS sequence"/>
</dbReference>
<dbReference type="PATRIC" id="fig|458.5.peg.642"/>
<dbReference type="AlphaFoldDB" id="A0A0W0XYI2"/>
<dbReference type="STRING" id="458.Lrub_0619"/>
<accession>A0A0W0XYI2</accession>
<proteinExistence type="predicted"/>
<keyword evidence="2" id="KW-1185">Reference proteome</keyword>
<dbReference type="RefSeq" id="WP_058530741.1">
    <property type="nucleotide sequence ID" value="NZ_CAAAIN010000003.1"/>
</dbReference>
<evidence type="ECO:0000313" key="2">
    <source>
        <dbReference type="Proteomes" id="UP000054608"/>
    </source>
</evidence>
<name>A0A0W0XYI2_9GAMM</name>
<evidence type="ECO:0000313" key="1">
    <source>
        <dbReference type="EMBL" id="KTD49520.1"/>
    </source>
</evidence>